<gene>
    <name evidence="1" type="ordered locus">Caci_2651</name>
</gene>
<dbReference type="AlphaFoldDB" id="C7PZB0"/>
<protein>
    <submittedName>
        <fullName evidence="1">Uncharacterized protein</fullName>
    </submittedName>
</protein>
<name>C7PZB0_CATAD</name>
<dbReference type="HOGENOM" id="CLU_1281270_0_0_11"/>
<dbReference type="EMBL" id="CP001700">
    <property type="protein sequence ID" value="ACU71567.1"/>
    <property type="molecule type" value="Genomic_DNA"/>
</dbReference>
<reference evidence="1 2" key="1">
    <citation type="journal article" date="2009" name="Stand. Genomic Sci.">
        <title>Complete genome sequence of Catenulispora acidiphila type strain (ID 139908).</title>
        <authorList>
            <person name="Copeland A."/>
            <person name="Lapidus A."/>
            <person name="Glavina Del Rio T."/>
            <person name="Nolan M."/>
            <person name="Lucas S."/>
            <person name="Chen F."/>
            <person name="Tice H."/>
            <person name="Cheng J.F."/>
            <person name="Bruce D."/>
            <person name="Goodwin L."/>
            <person name="Pitluck S."/>
            <person name="Mikhailova N."/>
            <person name="Pati A."/>
            <person name="Ivanova N."/>
            <person name="Mavromatis K."/>
            <person name="Chen A."/>
            <person name="Palaniappan K."/>
            <person name="Chain P."/>
            <person name="Land M."/>
            <person name="Hauser L."/>
            <person name="Chang Y.J."/>
            <person name="Jeffries C.D."/>
            <person name="Chertkov O."/>
            <person name="Brettin T."/>
            <person name="Detter J.C."/>
            <person name="Han C."/>
            <person name="Ali Z."/>
            <person name="Tindall B.J."/>
            <person name="Goker M."/>
            <person name="Bristow J."/>
            <person name="Eisen J.A."/>
            <person name="Markowitz V."/>
            <person name="Hugenholtz P."/>
            <person name="Kyrpides N.C."/>
            <person name="Klenk H.P."/>
        </authorList>
    </citation>
    <scope>NUCLEOTIDE SEQUENCE [LARGE SCALE GENOMIC DNA]</scope>
    <source>
        <strain evidence="2">DSM 44928 / JCM 14897 / NBRC 102108 / NRRL B-24433 / ID139908</strain>
    </source>
</reference>
<dbReference type="KEGG" id="cai:Caci_2651"/>
<organism evidence="1 2">
    <name type="scientific">Catenulispora acidiphila (strain DSM 44928 / JCM 14897 / NBRC 102108 / NRRL B-24433 / ID139908)</name>
    <dbReference type="NCBI Taxonomy" id="479433"/>
    <lineage>
        <taxon>Bacteria</taxon>
        <taxon>Bacillati</taxon>
        <taxon>Actinomycetota</taxon>
        <taxon>Actinomycetes</taxon>
        <taxon>Catenulisporales</taxon>
        <taxon>Catenulisporaceae</taxon>
        <taxon>Catenulispora</taxon>
    </lineage>
</organism>
<dbReference type="Proteomes" id="UP000000851">
    <property type="component" value="Chromosome"/>
</dbReference>
<evidence type="ECO:0000313" key="1">
    <source>
        <dbReference type="EMBL" id="ACU71567.1"/>
    </source>
</evidence>
<dbReference type="InParanoid" id="C7PZB0"/>
<accession>C7PZB0</accession>
<keyword evidence="2" id="KW-1185">Reference proteome</keyword>
<evidence type="ECO:0000313" key="2">
    <source>
        <dbReference type="Proteomes" id="UP000000851"/>
    </source>
</evidence>
<dbReference type="STRING" id="479433.Caci_2651"/>
<dbReference type="OrthoDB" id="2661796at2"/>
<dbReference type="RefSeq" id="WP_012786860.1">
    <property type="nucleotide sequence ID" value="NC_013131.1"/>
</dbReference>
<proteinExistence type="predicted"/>
<sequence>MGDLFSLTLKNESPQPGLTFAVYTVIDKFTNVAEAFPMAWLTKRLNQGNTVTFSWTLDYSLMFSDQGAEAGSVWTENGSIDVSDTSQHRNSVLLDFDGDYKFSYNAGSHPVKNGHVYLDTTAQVPRYDPATGPSVALAIATGDAGTPTPAIAGNSGINLEHTFNIHPTYYIQAGQIEQGQMADLTTTTNLQQVVFEPGVYSARWTLTDNNFWVSG</sequence>